<proteinExistence type="predicted"/>
<dbReference type="Proteomes" id="UP000028493">
    <property type="component" value="Unassembled WGS sequence"/>
</dbReference>
<dbReference type="HOGENOM" id="CLU_1991794_0_0_6"/>
<comment type="caution">
    <text evidence="1">The sequence shown here is derived from an EMBL/GenBank/DDBJ whole genome shotgun (WGS) entry which is preliminary data.</text>
</comment>
<protein>
    <submittedName>
        <fullName evidence="1">Uncharacterized protein</fullName>
    </submittedName>
</protein>
<organism evidence="1">
    <name type="scientific">Xenorhabdus bovienii str. kraussei Becker Underwood</name>
    <dbReference type="NCBI Taxonomy" id="1398204"/>
    <lineage>
        <taxon>Bacteria</taxon>
        <taxon>Pseudomonadati</taxon>
        <taxon>Pseudomonadota</taxon>
        <taxon>Gammaproteobacteria</taxon>
        <taxon>Enterobacterales</taxon>
        <taxon>Morganellaceae</taxon>
        <taxon>Xenorhabdus</taxon>
    </lineage>
</organism>
<evidence type="ECO:0000313" key="1">
    <source>
        <dbReference type="EMBL" id="CDH24231.1"/>
    </source>
</evidence>
<reference evidence="1" key="1">
    <citation type="submission" date="2013-07" db="EMBL/GenBank/DDBJ databases">
        <title>Sub-species coevolution in mutualistic symbiosis.</title>
        <authorList>
            <person name="Murfin K."/>
            <person name="Klassen J."/>
            <person name="Lee M."/>
            <person name="Forst S."/>
            <person name="Stock P."/>
            <person name="Goodrich-Blair H."/>
        </authorList>
    </citation>
    <scope>NUCLEOTIDE SEQUENCE [LARGE SCALE GENOMIC DNA]</scope>
    <source>
        <strain evidence="1">Kraussei Becker Underwood</strain>
    </source>
</reference>
<dbReference type="AlphaFoldDB" id="A0A077PTX0"/>
<sequence>MSVSIIYFNNNLYIEYTTHKGGLGPFAHSSTKYAKYIDLRLTELCSSTTNQKPQTNQKDYSVFTEKKLSYTATPAIEIQKAIARRLHILKEIDGQLATTLEVTRKDEKGSIALQRYYNYKNSNAR</sequence>
<accession>A0A077PTX0</accession>
<dbReference type="EMBL" id="CBSZ010000172">
    <property type="protein sequence ID" value="CDH24231.1"/>
    <property type="molecule type" value="Genomic_DNA"/>
</dbReference>
<name>A0A077PTX0_XENBV</name>
<gene>
    <name evidence="1" type="ORF">XBKB1_2530007</name>
</gene>